<name>A0A8S1ZQX6_ARAAE</name>
<evidence type="ECO:0000313" key="2">
    <source>
        <dbReference type="EMBL" id="CAE5964586.1"/>
    </source>
</evidence>
<feature type="region of interest" description="Disordered" evidence="1">
    <location>
        <begin position="163"/>
        <end position="194"/>
    </location>
</feature>
<evidence type="ECO:0000256" key="1">
    <source>
        <dbReference type="SAM" id="MobiDB-lite"/>
    </source>
</evidence>
<reference evidence="2" key="1">
    <citation type="submission" date="2021-01" db="EMBL/GenBank/DDBJ databases">
        <authorList>
            <person name="Bezrukov I."/>
        </authorList>
    </citation>
    <scope>NUCLEOTIDE SEQUENCE</scope>
</reference>
<dbReference type="EMBL" id="LR999452">
    <property type="protein sequence ID" value="CAE5964586.1"/>
    <property type="molecule type" value="Genomic_DNA"/>
</dbReference>
<keyword evidence="3" id="KW-1185">Reference proteome</keyword>
<dbReference type="Proteomes" id="UP000682877">
    <property type="component" value="Chromosome 2"/>
</dbReference>
<sequence length="213" mass="21995">MQAPKVVFEAGGSGKKQGLNLNANAHENVPVPLGVSNRFSGLVGDGELHETGGEMVVIEEDKENVSSQNGVRQGQERLPGNGIVAAGRKALDGGKKLTVELEKRNGGLKQGKQPRGKLVKSNAPTRGLVFGPGRGEVLGISSGKRLRVENESVGRAGGVYIAGSDGLRDTGSQAQGNEVMTTTGTGSSGVDGTSMDLVLQEDRSGQHVVDGDK</sequence>
<accession>A0A8S1ZQX6</accession>
<gene>
    <name evidence="2" type="ORF">AARE701A_LOCUS5769</name>
</gene>
<feature type="compositionally biased region" description="Low complexity" evidence="1">
    <location>
        <begin position="179"/>
        <end position="194"/>
    </location>
</feature>
<dbReference type="AlphaFoldDB" id="A0A8S1ZQX6"/>
<protein>
    <submittedName>
        <fullName evidence="2">Uncharacterized protein</fullName>
    </submittedName>
</protein>
<organism evidence="2 3">
    <name type="scientific">Arabidopsis arenosa</name>
    <name type="common">Sand rock-cress</name>
    <name type="synonym">Cardaminopsis arenosa</name>
    <dbReference type="NCBI Taxonomy" id="38785"/>
    <lineage>
        <taxon>Eukaryota</taxon>
        <taxon>Viridiplantae</taxon>
        <taxon>Streptophyta</taxon>
        <taxon>Embryophyta</taxon>
        <taxon>Tracheophyta</taxon>
        <taxon>Spermatophyta</taxon>
        <taxon>Magnoliopsida</taxon>
        <taxon>eudicotyledons</taxon>
        <taxon>Gunneridae</taxon>
        <taxon>Pentapetalae</taxon>
        <taxon>rosids</taxon>
        <taxon>malvids</taxon>
        <taxon>Brassicales</taxon>
        <taxon>Brassicaceae</taxon>
        <taxon>Camelineae</taxon>
        <taxon>Arabidopsis</taxon>
    </lineage>
</organism>
<evidence type="ECO:0000313" key="3">
    <source>
        <dbReference type="Proteomes" id="UP000682877"/>
    </source>
</evidence>
<proteinExistence type="predicted"/>